<keyword evidence="9" id="KW-0282">Flagellum</keyword>
<keyword evidence="9" id="KW-0969">Cilium</keyword>
<feature type="domain" description="SAF" evidence="8">
    <location>
        <begin position="122"/>
        <end position="184"/>
    </location>
</feature>
<comment type="subcellular location">
    <subcellularLocation>
        <location evidence="1 7">Periplasm</location>
    </subcellularLocation>
</comment>
<comment type="function">
    <text evidence="6 7">Involved in the assembly process of the P-ring formation. It may associate with FlgF on the rod constituting a structure essential for the P-ring assembly or may act as a modulator protein for the P-ring assembly.</text>
</comment>
<dbReference type="InterPro" id="IPR039246">
    <property type="entry name" value="Flagellar_FlgA"/>
</dbReference>
<dbReference type="NCBIfam" id="TIGR03170">
    <property type="entry name" value="flgA_cterm"/>
    <property type="match status" value="1"/>
</dbReference>
<evidence type="ECO:0000256" key="4">
    <source>
        <dbReference type="ARBA" id="ARBA00022729"/>
    </source>
</evidence>
<dbReference type="PANTHER" id="PTHR36307:SF1">
    <property type="entry name" value="FLAGELLA BASAL BODY P-RING FORMATION PROTEIN FLGA"/>
    <property type="match status" value="1"/>
</dbReference>
<dbReference type="EMBL" id="QFXC01000007">
    <property type="protein sequence ID" value="RDH84719.1"/>
    <property type="molecule type" value="Genomic_DNA"/>
</dbReference>
<evidence type="ECO:0000256" key="5">
    <source>
        <dbReference type="ARBA" id="ARBA00022764"/>
    </source>
</evidence>
<dbReference type="InterPro" id="IPR017585">
    <property type="entry name" value="SAF_FlgA"/>
</dbReference>
<comment type="caution">
    <text evidence="9">The sequence shown here is derived from an EMBL/GenBank/DDBJ whole genome shotgun (WGS) entry which is preliminary data.</text>
</comment>
<keyword evidence="9" id="KW-0966">Cell projection</keyword>
<proteinExistence type="inferred from homology"/>
<sequence>MNNCSAKLRRYAIVSLFFISFSSMPNSIFAETSTSKSLHSHQKIAESARQFLDANIEKSQFSRIDIKMSQLDSRLKLSQCPLPLTTTLAPGSRFAGKTTVHLRCNSTSPWTVYVGAKIKLYGKVIQTATPLTKGHILSKHDLIAAEEDLSAIKYGYFTDTEFLIGKQLKRRLPQRKIIKANYVKAPTLVKRGELVTIIAENTGYSVKMTGTAMATGGHGDRIRVKNSSSNRIVEGTIKAAGIVSIN</sequence>
<evidence type="ECO:0000256" key="7">
    <source>
        <dbReference type="RuleBase" id="RU362063"/>
    </source>
</evidence>
<protein>
    <recommendedName>
        <fullName evidence="3 7">Flagella basal body P-ring formation protein FlgA</fullName>
    </recommendedName>
</protein>
<dbReference type="Pfam" id="PF17656">
    <property type="entry name" value="ChapFlgA_N"/>
    <property type="match status" value="1"/>
</dbReference>
<dbReference type="CDD" id="cd11614">
    <property type="entry name" value="SAF_CpaB_FlgA_like"/>
    <property type="match status" value="1"/>
</dbReference>
<dbReference type="GO" id="GO:0042597">
    <property type="term" value="C:periplasmic space"/>
    <property type="evidence" value="ECO:0007669"/>
    <property type="project" value="UniProtKB-SubCell"/>
</dbReference>
<feature type="signal peptide" evidence="7">
    <location>
        <begin position="1"/>
        <end position="30"/>
    </location>
</feature>
<evidence type="ECO:0000313" key="9">
    <source>
        <dbReference type="EMBL" id="RDH84719.1"/>
    </source>
</evidence>
<keyword evidence="5 7" id="KW-0574">Periplasm</keyword>
<gene>
    <name evidence="9" type="ORF">DIZ80_04425</name>
</gene>
<dbReference type="AlphaFoldDB" id="A0A370DIG6"/>
<reference evidence="9 10" key="1">
    <citation type="journal article" date="2018" name="ISME J.">
        <title>Endosymbiont genomes yield clues of tubeworm success.</title>
        <authorList>
            <person name="Li Y."/>
            <person name="Liles M.R."/>
            <person name="Halanych K.M."/>
        </authorList>
    </citation>
    <scope>NUCLEOTIDE SEQUENCE [LARGE SCALE GENOMIC DNA]</scope>
    <source>
        <strain evidence="9">A1464</strain>
    </source>
</reference>
<feature type="chain" id="PRO_5016484595" description="Flagella basal body P-ring formation protein FlgA" evidence="7">
    <location>
        <begin position="31"/>
        <end position="246"/>
    </location>
</feature>
<accession>A0A370DIG6</accession>
<dbReference type="InterPro" id="IPR013974">
    <property type="entry name" value="SAF"/>
</dbReference>
<keyword evidence="7" id="KW-1005">Bacterial flagellum biogenesis</keyword>
<dbReference type="Gene3D" id="3.90.1210.10">
    <property type="entry name" value="Antifreeze-like/N-acetylneuraminic acid synthase C-terminal domain"/>
    <property type="match status" value="1"/>
</dbReference>
<dbReference type="Pfam" id="PF13144">
    <property type="entry name" value="ChapFlgA"/>
    <property type="match status" value="1"/>
</dbReference>
<dbReference type="Gene3D" id="2.30.30.760">
    <property type="match status" value="1"/>
</dbReference>
<keyword evidence="4 7" id="KW-0732">Signal</keyword>
<organism evidence="9 10">
    <name type="scientific">endosymbiont of Galathealinum brachiosum</name>
    <dbReference type="NCBI Taxonomy" id="2200906"/>
    <lineage>
        <taxon>Bacteria</taxon>
        <taxon>Pseudomonadati</taxon>
        <taxon>Pseudomonadota</taxon>
        <taxon>Gammaproteobacteria</taxon>
        <taxon>sulfur-oxidizing symbionts</taxon>
    </lineage>
</organism>
<evidence type="ECO:0000256" key="1">
    <source>
        <dbReference type="ARBA" id="ARBA00004418"/>
    </source>
</evidence>
<evidence type="ECO:0000259" key="8">
    <source>
        <dbReference type="SMART" id="SM00858"/>
    </source>
</evidence>
<dbReference type="PANTHER" id="PTHR36307">
    <property type="entry name" value="FLAGELLA BASAL BODY P-RING FORMATION PROTEIN FLGA"/>
    <property type="match status" value="1"/>
</dbReference>
<dbReference type="InterPro" id="IPR041231">
    <property type="entry name" value="FlgA_N"/>
</dbReference>
<evidence type="ECO:0000313" key="10">
    <source>
        <dbReference type="Proteomes" id="UP000254266"/>
    </source>
</evidence>
<dbReference type="GO" id="GO:0044780">
    <property type="term" value="P:bacterial-type flagellum assembly"/>
    <property type="evidence" value="ECO:0007669"/>
    <property type="project" value="InterPro"/>
</dbReference>
<name>A0A370DIG6_9GAMM</name>
<comment type="similarity">
    <text evidence="2 7">Belongs to the FlgA family.</text>
</comment>
<dbReference type="SMART" id="SM00858">
    <property type="entry name" value="SAF"/>
    <property type="match status" value="1"/>
</dbReference>
<dbReference type="Proteomes" id="UP000254266">
    <property type="component" value="Unassembled WGS sequence"/>
</dbReference>
<keyword evidence="10" id="KW-1185">Reference proteome</keyword>
<evidence type="ECO:0000256" key="6">
    <source>
        <dbReference type="ARBA" id="ARBA00025643"/>
    </source>
</evidence>
<evidence type="ECO:0000256" key="3">
    <source>
        <dbReference type="ARBA" id="ARBA00014754"/>
    </source>
</evidence>
<evidence type="ECO:0000256" key="2">
    <source>
        <dbReference type="ARBA" id="ARBA00010474"/>
    </source>
</evidence>